<keyword evidence="4 6" id="KW-1133">Transmembrane helix</keyword>
<feature type="transmembrane region" description="Helical" evidence="6">
    <location>
        <begin position="91"/>
        <end position="109"/>
    </location>
</feature>
<reference evidence="8 9" key="1">
    <citation type="journal article" date="2015" name="PLoS Pathog.">
        <title>Leptomonas seymouri: Adaptations to the Dixenous Life Cycle Analyzed by Genome Sequencing, Transcriptome Profiling and Co-infection with Leishmania donovani.</title>
        <authorList>
            <person name="Kraeva N."/>
            <person name="Butenko A."/>
            <person name="Hlavacova J."/>
            <person name="Kostygov A."/>
            <person name="Myskova J."/>
            <person name="Grybchuk D."/>
            <person name="Lestinova T."/>
            <person name="Votypka J."/>
            <person name="Volf P."/>
            <person name="Opperdoes F."/>
            <person name="Flegontov P."/>
            <person name="Lukes J."/>
            <person name="Yurchenko V."/>
        </authorList>
    </citation>
    <scope>NUCLEOTIDE SEQUENCE [LARGE SCALE GENOMIC DNA]</scope>
    <source>
        <strain evidence="8 9">ATCC 30220</strain>
    </source>
</reference>
<comment type="similarity">
    <text evidence="2 6">Belongs to the TVP23 family.</text>
</comment>
<dbReference type="VEuPathDB" id="TriTrypDB:Lsey_0126_0090"/>
<proteinExistence type="inferred from homology"/>
<evidence type="ECO:0000256" key="2">
    <source>
        <dbReference type="ARBA" id="ARBA00005467"/>
    </source>
</evidence>
<keyword evidence="9" id="KW-1185">Reference proteome</keyword>
<protein>
    <recommendedName>
        <fullName evidence="6">Golgi apparatus membrane protein TVP23 homolog</fullName>
    </recommendedName>
</protein>
<dbReference type="GO" id="GO:0000139">
    <property type="term" value="C:Golgi membrane"/>
    <property type="evidence" value="ECO:0007669"/>
    <property type="project" value="TreeGrafter"/>
</dbReference>
<dbReference type="EMBL" id="LJSK01000126">
    <property type="protein sequence ID" value="KPI86533.1"/>
    <property type="molecule type" value="Genomic_DNA"/>
</dbReference>
<feature type="region of interest" description="Disordered" evidence="7">
    <location>
        <begin position="1"/>
        <end position="28"/>
    </location>
</feature>
<dbReference type="Proteomes" id="UP000038009">
    <property type="component" value="Unassembled WGS sequence"/>
</dbReference>
<dbReference type="AlphaFoldDB" id="A0A0N1PBK7"/>
<accession>A0A0N1PBK7</accession>
<keyword evidence="3 6" id="KW-0812">Transmembrane</keyword>
<evidence type="ECO:0000313" key="9">
    <source>
        <dbReference type="Proteomes" id="UP000038009"/>
    </source>
</evidence>
<dbReference type="InterPro" id="IPR008564">
    <property type="entry name" value="TVP23-like"/>
</dbReference>
<feature type="transmembrane region" description="Helical" evidence="6">
    <location>
        <begin position="181"/>
        <end position="199"/>
    </location>
</feature>
<evidence type="ECO:0000313" key="8">
    <source>
        <dbReference type="EMBL" id="KPI86533.1"/>
    </source>
</evidence>
<dbReference type="PANTHER" id="PTHR13019">
    <property type="entry name" value="GOLGI APPARATUS MEMBRANE PROTEIN TVP23"/>
    <property type="match status" value="1"/>
</dbReference>
<dbReference type="GO" id="GO:0009306">
    <property type="term" value="P:protein secretion"/>
    <property type="evidence" value="ECO:0007669"/>
    <property type="project" value="TreeGrafter"/>
</dbReference>
<dbReference type="GO" id="GO:0016192">
    <property type="term" value="P:vesicle-mediated transport"/>
    <property type="evidence" value="ECO:0007669"/>
    <property type="project" value="TreeGrafter"/>
</dbReference>
<evidence type="ECO:0000256" key="6">
    <source>
        <dbReference type="RuleBase" id="RU361206"/>
    </source>
</evidence>
<organism evidence="8 9">
    <name type="scientific">Leptomonas seymouri</name>
    <dbReference type="NCBI Taxonomy" id="5684"/>
    <lineage>
        <taxon>Eukaryota</taxon>
        <taxon>Discoba</taxon>
        <taxon>Euglenozoa</taxon>
        <taxon>Kinetoplastea</taxon>
        <taxon>Metakinetoplastina</taxon>
        <taxon>Trypanosomatida</taxon>
        <taxon>Trypanosomatidae</taxon>
        <taxon>Leishmaniinae</taxon>
        <taxon>Leptomonas</taxon>
    </lineage>
</organism>
<comment type="caution">
    <text evidence="8">The sequence shown here is derived from an EMBL/GenBank/DDBJ whole genome shotgun (WGS) entry which is preliminary data.</text>
</comment>
<name>A0A0N1PBK7_LEPSE</name>
<keyword evidence="5 6" id="KW-0472">Membrane</keyword>
<evidence type="ECO:0000256" key="4">
    <source>
        <dbReference type="ARBA" id="ARBA00022989"/>
    </source>
</evidence>
<evidence type="ECO:0000256" key="1">
    <source>
        <dbReference type="ARBA" id="ARBA00004141"/>
    </source>
</evidence>
<evidence type="ECO:0000256" key="5">
    <source>
        <dbReference type="ARBA" id="ARBA00023136"/>
    </source>
</evidence>
<dbReference type="Pfam" id="PF05832">
    <property type="entry name" value="DUF846"/>
    <property type="match status" value="1"/>
</dbReference>
<evidence type="ECO:0000256" key="3">
    <source>
        <dbReference type="ARBA" id="ARBA00022692"/>
    </source>
</evidence>
<gene>
    <name evidence="8" type="ORF">ABL78_4398</name>
</gene>
<evidence type="ECO:0000256" key="7">
    <source>
        <dbReference type="SAM" id="MobiDB-lite"/>
    </source>
</evidence>
<feature type="transmembrane region" description="Helical" evidence="6">
    <location>
        <begin position="154"/>
        <end position="175"/>
    </location>
</feature>
<comment type="subcellular location">
    <subcellularLocation>
        <location evidence="1 6">Membrane</location>
        <topology evidence="1 6">Multi-pass membrane protein</topology>
    </subcellularLocation>
</comment>
<dbReference type="OMA" id="WNCRNVS"/>
<dbReference type="PANTHER" id="PTHR13019:SF7">
    <property type="entry name" value="GOLGI APPARATUS MEMBRANE PROTEIN TVP23"/>
    <property type="match status" value="1"/>
</dbReference>
<sequence>MSDITKPTFDFSSAPAGQGISGGAPAPAFSSGAPDPNANFGSAAVPDGETVPVDAVDHGGYKGVHPIAALFHTAFKIAAILVYIFGSTFGMGYVVLLVVTILLLAADFWTTKNITGRILVSMRWRNEVREDGSTEWLFESSPEADRQVNPYDRWFFWVLLVGNFAAWLLLLLLNLFTFKYLPIKLAAIILAGVNLYGYFKCRRDAQQRFTSFMLAQATSHPQTAGRVASYFMGDSSRGAPAAAPAAHV</sequence>
<dbReference type="OrthoDB" id="2151161at2759"/>